<evidence type="ECO:0000313" key="2">
    <source>
        <dbReference type="Proteomes" id="UP000198883"/>
    </source>
</evidence>
<gene>
    <name evidence="1" type="ORF">SAMN05444853_1552</name>
</gene>
<evidence type="ECO:0000313" key="1">
    <source>
        <dbReference type="EMBL" id="SEM69687.1"/>
    </source>
</evidence>
<dbReference type="Proteomes" id="UP000198883">
    <property type="component" value="Unassembled WGS sequence"/>
</dbReference>
<sequence>TPATDEKGAIFTLDLDAAKVKDITGTTNLATEYLKVDGTNIAGNKVTFGGNVGTATLADTTELAQIKAVKAVDDKVSANTTALDGKANVDLSNLTAAGTTVIKDAARSAVEVAVNPANDGILTLAKATANNKDTYTLSINDTKLNDKVGETFAEKDASNLSDGERIGNRRLVLVML</sequence>
<dbReference type="AlphaFoldDB" id="A0A1H8AJI6"/>
<name>A0A1H8AJI6_9PAST</name>
<dbReference type="EMBL" id="FOBN01000055">
    <property type="protein sequence ID" value="SEM69687.1"/>
    <property type="molecule type" value="Genomic_DNA"/>
</dbReference>
<feature type="non-terminal residue" evidence="1">
    <location>
        <position position="1"/>
    </location>
</feature>
<dbReference type="RefSeq" id="WP_177161765.1">
    <property type="nucleotide sequence ID" value="NZ_FOBN01000055.1"/>
</dbReference>
<accession>A0A1H8AJI6</accession>
<organism evidence="1 2">
    <name type="scientific">Phocoenobacter skyensis</name>
    <dbReference type="NCBI Taxonomy" id="97481"/>
    <lineage>
        <taxon>Bacteria</taxon>
        <taxon>Pseudomonadati</taxon>
        <taxon>Pseudomonadota</taxon>
        <taxon>Gammaproteobacteria</taxon>
        <taxon>Pasteurellales</taxon>
        <taxon>Pasteurellaceae</taxon>
        <taxon>Phocoenobacter</taxon>
    </lineage>
</organism>
<protein>
    <submittedName>
        <fullName evidence="1">Uncharacterized protein</fullName>
    </submittedName>
</protein>
<proteinExistence type="predicted"/>
<reference evidence="2" key="1">
    <citation type="submission" date="2016-10" db="EMBL/GenBank/DDBJ databases">
        <authorList>
            <person name="Varghese N."/>
            <person name="Submissions S."/>
        </authorList>
    </citation>
    <scope>NUCLEOTIDE SEQUENCE [LARGE SCALE GENOMIC DNA]</scope>
    <source>
        <strain evidence="2">DSM 24204</strain>
    </source>
</reference>